<reference evidence="1 2" key="1">
    <citation type="journal article" date="2014" name="Int. J. Syst. Evol. Microbiol.">
        <title>Complete genome sequence of Corynebacterium casei LMG S-19264T (=DSM 44701T), isolated from a smear-ripened cheese.</title>
        <authorList>
            <consortium name="US DOE Joint Genome Institute (JGI-PGF)"/>
            <person name="Walter F."/>
            <person name="Albersmeier A."/>
            <person name="Kalinowski J."/>
            <person name="Ruckert C."/>
        </authorList>
    </citation>
    <scope>NUCLEOTIDE SEQUENCE [LARGE SCALE GENOMIC DNA]</scope>
    <source>
        <strain evidence="1 2">CGMCC 1.15896</strain>
    </source>
</reference>
<keyword evidence="2" id="KW-1185">Reference proteome</keyword>
<dbReference type="AlphaFoldDB" id="A0A916RPH9"/>
<gene>
    <name evidence="1" type="ORF">GCM10011499_39210</name>
</gene>
<dbReference type="Proteomes" id="UP000596977">
    <property type="component" value="Unassembled WGS sequence"/>
</dbReference>
<name>A0A916RPH9_9HYPH</name>
<protein>
    <submittedName>
        <fullName evidence="1">Uncharacterized protein</fullName>
    </submittedName>
</protein>
<evidence type="ECO:0000313" key="1">
    <source>
        <dbReference type="EMBL" id="GGA64919.1"/>
    </source>
</evidence>
<comment type="caution">
    <text evidence="1">The sequence shown here is derived from an EMBL/GenBank/DDBJ whole genome shotgun (WGS) entry which is preliminary data.</text>
</comment>
<accession>A0A916RPH9</accession>
<dbReference type="EMBL" id="BMKB01000013">
    <property type="protein sequence ID" value="GGA64919.1"/>
    <property type="molecule type" value="Genomic_DNA"/>
</dbReference>
<evidence type="ECO:0000313" key="2">
    <source>
        <dbReference type="Proteomes" id="UP000596977"/>
    </source>
</evidence>
<organism evidence="1 2">
    <name type="scientific">Pelagibacterium lentulum</name>
    <dbReference type="NCBI Taxonomy" id="2029865"/>
    <lineage>
        <taxon>Bacteria</taxon>
        <taxon>Pseudomonadati</taxon>
        <taxon>Pseudomonadota</taxon>
        <taxon>Alphaproteobacteria</taxon>
        <taxon>Hyphomicrobiales</taxon>
        <taxon>Devosiaceae</taxon>
        <taxon>Pelagibacterium</taxon>
    </lineage>
</organism>
<dbReference type="RefSeq" id="WP_127071413.1">
    <property type="nucleotide sequence ID" value="NZ_BMKB01000013.1"/>
</dbReference>
<dbReference type="OrthoDB" id="980409at2"/>
<proteinExistence type="predicted"/>
<sequence length="137" mass="14595">MYGTIEDWRAYALARGDNAPTQASDTLATAALVRASDYIRFHYVEHFLPHCDASMPFVEEATYIAASLELATPGFFSTNIVPNEAIAEVAAGSARVKFRDGADPVAGAVPVVTMIDAMLAGCMPKDVQCIGIWAIGP</sequence>